<organism evidence="2 3">
    <name type="scientific">Kipferlia bialata</name>
    <dbReference type="NCBI Taxonomy" id="797122"/>
    <lineage>
        <taxon>Eukaryota</taxon>
        <taxon>Metamonada</taxon>
        <taxon>Carpediemonas-like organisms</taxon>
        <taxon>Kipferlia</taxon>
    </lineage>
</organism>
<dbReference type="EMBL" id="BDIP01000202">
    <property type="protein sequence ID" value="GIQ80601.1"/>
    <property type="molecule type" value="Genomic_DNA"/>
</dbReference>
<dbReference type="Gene3D" id="3.40.220.10">
    <property type="entry name" value="Leucine Aminopeptidase, subunit E, domain 1"/>
    <property type="match status" value="1"/>
</dbReference>
<dbReference type="SUPFAM" id="SSF52949">
    <property type="entry name" value="Macro domain-like"/>
    <property type="match status" value="1"/>
</dbReference>
<dbReference type="PROSITE" id="PS51154">
    <property type="entry name" value="MACRO"/>
    <property type="match status" value="1"/>
</dbReference>
<dbReference type="Proteomes" id="UP000265618">
    <property type="component" value="Unassembled WGS sequence"/>
</dbReference>
<comment type="caution">
    <text evidence="2">The sequence shown here is derived from an EMBL/GenBank/DDBJ whole genome shotgun (WGS) entry which is preliminary data.</text>
</comment>
<dbReference type="InterPro" id="IPR043472">
    <property type="entry name" value="Macro_dom-like"/>
</dbReference>
<evidence type="ECO:0000259" key="1">
    <source>
        <dbReference type="PROSITE" id="PS51154"/>
    </source>
</evidence>
<dbReference type="OrthoDB" id="6133115at2759"/>
<proteinExistence type="predicted"/>
<keyword evidence="3" id="KW-1185">Reference proteome</keyword>
<protein>
    <recommendedName>
        <fullName evidence="1">Macro domain-containing protein</fullName>
    </recommendedName>
</protein>
<gene>
    <name evidence="2" type="ORF">KIPB_001427</name>
</gene>
<feature type="domain" description="Macro" evidence="1">
    <location>
        <begin position="68"/>
        <end position="257"/>
    </location>
</feature>
<evidence type="ECO:0000313" key="2">
    <source>
        <dbReference type="EMBL" id="GIQ80601.1"/>
    </source>
</evidence>
<accession>A0A9K3CQ83</accession>
<dbReference type="SMART" id="SM00506">
    <property type="entry name" value="A1pp"/>
    <property type="match status" value="1"/>
</dbReference>
<name>A0A9K3CQ83_9EUKA</name>
<dbReference type="CDD" id="cd02908">
    <property type="entry name" value="Macro_OAADPr_deacetylase"/>
    <property type="match status" value="1"/>
</dbReference>
<dbReference type="InterPro" id="IPR002589">
    <property type="entry name" value="Macro_dom"/>
</dbReference>
<dbReference type="Pfam" id="PF01661">
    <property type="entry name" value="Macro"/>
    <property type="match status" value="1"/>
</dbReference>
<dbReference type="PANTHER" id="PTHR11106:SF27">
    <property type="entry name" value="MACRO DOMAIN-CONTAINING PROTEIN"/>
    <property type="match status" value="1"/>
</dbReference>
<dbReference type="AlphaFoldDB" id="A0A9K3CQ83"/>
<dbReference type="NCBIfam" id="NF003163">
    <property type="entry name" value="PRK04143.1"/>
    <property type="match status" value="1"/>
</dbReference>
<dbReference type="PANTHER" id="PTHR11106">
    <property type="entry name" value="GANGLIOSIDE INDUCED DIFFERENTIATION ASSOCIATED PROTEIN 2-RELATED"/>
    <property type="match status" value="1"/>
</dbReference>
<reference evidence="2 3" key="1">
    <citation type="journal article" date="2018" name="PLoS ONE">
        <title>The draft genome of Kipferlia bialata reveals reductive genome evolution in fornicate parasites.</title>
        <authorList>
            <person name="Tanifuji G."/>
            <person name="Takabayashi S."/>
            <person name="Kume K."/>
            <person name="Takagi M."/>
            <person name="Nakayama T."/>
            <person name="Kamikawa R."/>
            <person name="Inagaki Y."/>
            <person name="Hashimoto T."/>
        </authorList>
    </citation>
    <scope>NUCLEOTIDE SEQUENCE [LARGE SCALE GENOMIC DNA]</scope>
    <source>
        <strain evidence="2">NY0173</strain>
    </source>
</reference>
<sequence>MIWLLSLVPVIRHFTSDSMDTLPYHKKRQLLQASLPVLPSNTLDAVMTGLLSRLLQAELLDTPLTPLSSLPSMRMVGSSTIALWKGDITTLSTPGAIINAANDQMLGCFQPFHKCIDNVIHSKAGVQLRDDCQTIMDRQGRAEPTGTAKITRGYNLPSAYVLHTVGPIVRGEVTPKHRSLLQSCYTSCLDLAAEVGLREVAFCSISTGVFGYPIQPASEAAVQAVTAWLQTHPGVMDTVLFNVFSDRDLAVYRGILE</sequence>
<evidence type="ECO:0000313" key="3">
    <source>
        <dbReference type="Proteomes" id="UP000265618"/>
    </source>
</evidence>